<sequence length="183" mass="21101">MEHGDLVNINQCIASRLPGRKDEAVKEFGKRHEYLEILEDLRRRATDGRANLVSPPNKRGHPEVSSLQFEEVTLEARSFRTIALLVVEGNISVDTLFREFLGRYLDSAREDRMTCGDGRGGGRSGNRQQPTKDARTKRRVRKERPSEKRFRLAKEMFSRSEKDCLDAILSVNGFRREEETQNH</sequence>
<dbReference type="Proteomes" id="UP001187531">
    <property type="component" value="Unassembled WGS sequence"/>
</dbReference>
<accession>A0AA88HDN8</accession>
<organism evidence="2 3">
    <name type="scientific">Artemia franciscana</name>
    <name type="common">Brine shrimp</name>
    <name type="synonym">Artemia sanfranciscana</name>
    <dbReference type="NCBI Taxonomy" id="6661"/>
    <lineage>
        <taxon>Eukaryota</taxon>
        <taxon>Metazoa</taxon>
        <taxon>Ecdysozoa</taxon>
        <taxon>Arthropoda</taxon>
        <taxon>Crustacea</taxon>
        <taxon>Branchiopoda</taxon>
        <taxon>Anostraca</taxon>
        <taxon>Artemiidae</taxon>
        <taxon>Artemia</taxon>
    </lineage>
</organism>
<proteinExistence type="predicted"/>
<evidence type="ECO:0000313" key="3">
    <source>
        <dbReference type="Proteomes" id="UP001187531"/>
    </source>
</evidence>
<protein>
    <submittedName>
        <fullName evidence="2">Uncharacterized protein</fullName>
    </submittedName>
</protein>
<feature type="region of interest" description="Disordered" evidence="1">
    <location>
        <begin position="111"/>
        <end position="148"/>
    </location>
</feature>
<name>A0AA88HDN8_ARTSF</name>
<keyword evidence="3" id="KW-1185">Reference proteome</keyword>
<dbReference type="EMBL" id="JAVRJZ010000019">
    <property type="protein sequence ID" value="KAK2707013.1"/>
    <property type="molecule type" value="Genomic_DNA"/>
</dbReference>
<gene>
    <name evidence="2" type="ORF">QYM36_014885</name>
</gene>
<dbReference type="AlphaFoldDB" id="A0AA88HDN8"/>
<comment type="caution">
    <text evidence="2">The sequence shown here is derived from an EMBL/GenBank/DDBJ whole genome shotgun (WGS) entry which is preliminary data.</text>
</comment>
<evidence type="ECO:0000313" key="2">
    <source>
        <dbReference type="EMBL" id="KAK2707013.1"/>
    </source>
</evidence>
<reference evidence="2" key="1">
    <citation type="submission" date="2023-07" db="EMBL/GenBank/DDBJ databases">
        <title>Chromosome-level genome assembly of Artemia franciscana.</title>
        <authorList>
            <person name="Jo E."/>
        </authorList>
    </citation>
    <scope>NUCLEOTIDE SEQUENCE</scope>
    <source>
        <tissue evidence="2">Whole body</tissue>
    </source>
</reference>
<evidence type="ECO:0000256" key="1">
    <source>
        <dbReference type="SAM" id="MobiDB-lite"/>
    </source>
</evidence>